<feature type="signal peptide" evidence="5">
    <location>
        <begin position="1"/>
        <end position="23"/>
    </location>
</feature>
<comment type="subcellular location">
    <subcellularLocation>
        <location evidence="1">Endoplasmic reticulum</location>
    </subcellularLocation>
</comment>
<dbReference type="PROSITE" id="PS00061">
    <property type="entry name" value="ADH_SHORT"/>
    <property type="match status" value="1"/>
</dbReference>
<dbReference type="SUPFAM" id="SSF51735">
    <property type="entry name" value="NAD(P)-binding Rossmann-fold domains"/>
    <property type="match status" value="1"/>
</dbReference>
<dbReference type="InParanoid" id="A0A165HWZ5"/>
<keyword evidence="3" id="KW-0521">NADP</keyword>
<organism evidence="6 7">
    <name type="scientific">Calocera cornea HHB12733</name>
    <dbReference type="NCBI Taxonomy" id="1353952"/>
    <lineage>
        <taxon>Eukaryota</taxon>
        <taxon>Fungi</taxon>
        <taxon>Dikarya</taxon>
        <taxon>Basidiomycota</taxon>
        <taxon>Agaricomycotina</taxon>
        <taxon>Dacrymycetes</taxon>
        <taxon>Dacrymycetales</taxon>
        <taxon>Dacrymycetaceae</taxon>
        <taxon>Calocera</taxon>
    </lineage>
</organism>
<gene>
    <name evidence="6" type="ORF">CALCODRAFT_493115</name>
</gene>
<dbReference type="OrthoDB" id="47007at2759"/>
<dbReference type="InterPro" id="IPR020904">
    <property type="entry name" value="Sc_DH/Rdtase_CS"/>
</dbReference>
<dbReference type="PIRSF" id="PIRSF000126">
    <property type="entry name" value="11-beta-HSD1"/>
    <property type="match status" value="1"/>
</dbReference>
<keyword evidence="7" id="KW-1185">Reference proteome</keyword>
<keyword evidence="4" id="KW-0560">Oxidoreductase</keyword>
<evidence type="ECO:0000256" key="1">
    <source>
        <dbReference type="ARBA" id="ARBA00004240"/>
    </source>
</evidence>
<dbReference type="InterPro" id="IPR002347">
    <property type="entry name" value="SDR_fam"/>
</dbReference>
<sequence>MAATEYALSSLVLLLSLPYLASFSTFVQNHLLKRCTIDSYRLSPKSYALVTGASDGIGKGIAHELVRRGFNVIIHGRNRQKLEGVKRELETLGKGTDVRLLVADAGEEHVDWAGIENELEGLEITVLVNNAGGMPIPSVSFDAQSISSIEAGVRLNALFPVHLTHLLLGRMRSLPGPTAVLFTGSIASELPPPYMAAYACSKSFLQTLARSLSFDERRMLHSRVEVHYVQTANVKSHNGVHESSSWDTPDAESYGRAVVRIVGCKTREVCPWWVHAVQRWTVYSMGEWMAESVMLMAMPKAKGE</sequence>
<keyword evidence="5" id="KW-0732">Signal</keyword>
<reference evidence="6 7" key="1">
    <citation type="journal article" date="2016" name="Mol. Biol. Evol.">
        <title>Comparative Genomics of Early-Diverging Mushroom-Forming Fungi Provides Insights into the Origins of Lignocellulose Decay Capabilities.</title>
        <authorList>
            <person name="Nagy L.G."/>
            <person name="Riley R."/>
            <person name="Tritt A."/>
            <person name="Adam C."/>
            <person name="Daum C."/>
            <person name="Floudas D."/>
            <person name="Sun H."/>
            <person name="Yadav J.S."/>
            <person name="Pangilinan J."/>
            <person name="Larsson K.H."/>
            <person name="Matsuura K."/>
            <person name="Barry K."/>
            <person name="Labutti K."/>
            <person name="Kuo R."/>
            <person name="Ohm R.A."/>
            <person name="Bhattacharya S.S."/>
            <person name="Shirouzu T."/>
            <person name="Yoshinaga Y."/>
            <person name="Martin F.M."/>
            <person name="Grigoriev I.V."/>
            <person name="Hibbett D.S."/>
        </authorList>
    </citation>
    <scope>NUCLEOTIDE SEQUENCE [LARGE SCALE GENOMIC DNA]</scope>
    <source>
        <strain evidence="6 7">HHB12733</strain>
    </source>
</reference>
<comment type="similarity">
    <text evidence="2">Belongs to the short-chain dehydrogenases/reductases (SDR) family.</text>
</comment>
<dbReference type="InterPro" id="IPR051019">
    <property type="entry name" value="VLCFA-Steroid_DH"/>
</dbReference>
<dbReference type="GO" id="GO:0016491">
    <property type="term" value="F:oxidoreductase activity"/>
    <property type="evidence" value="ECO:0007669"/>
    <property type="project" value="UniProtKB-KW"/>
</dbReference>
<evidence type="ECO:0000256" key="5">
    <source>
        <dbReference type="SAM" id="SignalP"/>
    </source>
</evidence>
<dbReference type="STRING" id="1353952.A0A165HWZ5"/>
<dbReference type="EMBL" id="KV423936">
    <property type="protein sequence ID" value="KZT59855.1"/>
    <property type="molecule type" value="Genomic_DNA"/>
</dbReference>
<evidence type="ECO:0000256" key="4">
    <source>
        <dbReference type="ARBA" id="ARBA00023002"/>
    </source>
</evidence>
<evidence type="ECO:0000313" key="6">
    <source>
        <dbReference type="EMBL" id="KZT59855.1"/>
    </source>
</evidence>
<dbReference type="GO" id="GO:0005783">
    <property type="term" value="C:endoplasmic reticulum"/>
    <property type="evidence" value="ECO:0007669"/>
    <property type="project" value="UniProtKB-SubCell"/>
</dbReference>
<dbReference type="Gene3D" id="3.40.50.720">
    <property type="entry name" value="NAD(P)-binding Rossmann-like Domain"/>
    <property type="match status" value="1"/>
</dbReference>
<name>A0A165HWZ5_9BASI</name>
<dbReference type="AlphaFoldDB" id="A0A165HWZ5"/>
<accession>A0A165HWZ5</accession>
<dbReference type="PRINTS" id="PR00081">
    <property type="entry name" value="GDHRDH"/>
</dbReference>
<dbReference type="InterPro" id="IPR036291">
    <property type="entry name" value="NAD(P)-bd_dom_sf"/>
</dbReference>
<dbReference type="Proteomes" id="UP000076842">
    <property type="component" value="Unassembled WGS sequence"/>
</dbReference>
<proteinExistence type="inferred from homology"/>
<dbReference type="PANTHER" id="PTHR43899">
    <property type="entry name" value="RH59310P"/>
    <property type="match status" value="1"/>
</dbReference>
<evidence type="ECO:0000256" key="3">
    <source>
        <dbReference type="ARBA" id="ARBA00022857"/>
    </source>
</evidence>
<evidence type="ECO:0000256" key="2">
    <source>
        <dbReference type="ARBA" id="ARBA00006484"/>
    </source>
</evidence>
<protein>
    <submittedName>
        <fullName evidence="6">NAD(P)-binding protein</fullName>
    </submittedName>
</protein>
<dbReference type="Pfam" id="PF00106">
    <property type="entry name" value="adh_short"/>
    <property type="match status" value="1"/>
</dbReference>
<feature type="chain" id="PRO_5007858917" evidence="5">
    <location>
        <begin position="24"/>
        <end position="304"/>
    </location>
</feature>
<evidence type="ECO:0000313" key="7">
    <source>
        <dbReference type="Proteomes" id="UP000076842"/>
    </source>
</evidence>
<dbReference type="PANTHER" id="PTHR43899:SF13">
    <property type="entry name" value="RH59310P"/>
    <property type="match status" value="1"/>
</dbReference>